<keyword evidence="2" id="KW-1185">Reference proteome</keyword>
<dbReference type="AlphaFoldDB" id="A0A1C3ELB4"/>
<name>A0A1C3ELB4_9GAMM</name>
<reference evidence="1 2" key="1">
    <citation type="submission" date="2016-05" db="EMBL/GenBank/DDBJ databases">
        <title>Genomic Taxonomy of the Vibrionaceae.</title>
        <authorList>
            <person name="Gomez-Gil B."/>
            <person name="Enciso-Ibarra J."/>
        </authorList>
    </citation>
    <scope>NUCLEOTIDE SEQUENCE [LARGE SCALE GENOMIC DNA]</scope>
    <source>
        <strain evidence="1 2">CAIM 1920</strain>
    </source>
</reference>
<dbReference type="Proteomes" id="UP000094936">
    <property type="component" value="Unassembled WGS sequence"/>
</dbReference>
<protein>
    <submittedName>
        <fullName evidence="1">Uncharacterized protein</fullName>
    </submittedName>
</protein>
<evidence type="ECO:0000313" key="2">
    <source>
        <dbReference type="Proteomes" id="UP000094936"/>
    </source>
</evidence>
<dbReference type="EMBL" id="LYBM01000011">
    <property type="protein sequence ID" value="ODA34037.1"/>
    <property type="molecule type" value="Genomic_DNA"/>
</dbReference>
<gene>
    <name evidence="1" type="ORF">A8L45_08310</name>
</gene>
<organism evidence="1 2">
    <name type="scientific">Veronia pacifica</name>
    <dbReference type="NCBI Taxonomy" id="1080227"/>
    <lineage>
        <taxon>Bacteria</taxon>
        <taxon>Pseudomonadati</taxon>
        <taxon>Pseudomonadota</taxon>
        <taxon>Gammaproteobacteria</taxon>
        <taxon>Vibrionales</taxon>
        <taxon>Vibrionaceae</taxon>
        <taxon>Veronia</taxon>
    </lineage>
</organism>
<evidence type="ECO:0000313" key="1">
    <source>
        <dbReference type="EMBL" id="ODA34037.1"/>
    </source>
</evidence>
<accession>A0A1C3ELB4</accession>
<proteinExistence type="predicted"/>
<sequence length="79" mass="8802">MSINPINTAPVSAATTNMYNRLGEQPPGNVLKNNTKNIVDRTNNNEINVFTDINMKAVSERGIVLFRNLKKMIDVVIQS</sequence>
<dbReference type="RefSeq" id="WP_068901119.1">
    <property type="nucleotide sequence ID" value="NZ_JBHUIF010000013.1"/>
</dbReference>
<comment type="caution">
    <text evidence="1">The sequence shown here is derived from an EMBL/GenBank/DDBJ whole genome shotgun (WGS) entry which is preliminary data.</text>
</comment>
<dbReference type="STRING" id="1080227.A8L45_08310"/>